<name>A0A5D3AMZ3_9TREE</name>
<reference evidence="2 3" key="1">
    <citation type="submission" date="2017-05" db="EMBL/GenBank/DDBJ databases">
        <title>The Genome Sequence of Tsuchiyaea wingfieldii DSM 27421.</title>
        <authorList>
            <person name="Cuomo C."/>
            <person name="Passer A."/>
            <person name="Billmyre B."/>
            <person name="Heitman J."/>
        </authorList>
    </citation>
    <scope>NUCLEOTIDE SEQUENCE [LARGE SCALE GENOMIC DNA]</scope>
    <source>
        <strain evidence="2 3">DSM 27421</strain>
    </source>
</reference>
<organism evidence="2 3">
    <name type="scientific">Cryptococcus floricola</name>
    <dbReference type="NCBI Taxonomy" id="2591691"/>
    <lineage>
        <taxon>Eukaryota</taxon>
        <taxon>Fungi</taxon>
        <taxon>Dikarya</taxon>
        <taxon>Basidiomycota</taxon>
        <taxon>Agaricomycotina</taxon>
        <taxon>Tremellomycetes</taxon>
        <taxon>Tremellales</taxon>
        <taxon>Cryptococcaceae</taxon>
        <taxon>Cryptococcus</taxon>
    </lineage>
</organism>
<dbReference type="AlphaFoldDB" id="A0A5D3AMZ3"/>
<dbReference type="Proteomes" id="UP000322245">
    <property type="component" value="Unassembled WGS sequence"/>
</dbReference>
<gene>
    <name evidence="2" type="ORF">B9479_008010</name>
</gene>
<feature type="compositionally biased region" description="Polar residues" evidence="1">
    <location>
        <begin position="10"/>
        <end position="24"/>
    </location>
</feature>
<evidence type="ECO:0000256" key="1">
    <source>
        <dbReference type="SAM" id="MobiDB-lite"/>
    </source>
</evidence>
<sequence>MSSSYTSSSVNTQLDFSPAPSRQTVMSNIETIRQRSKQNQPTSVADIDRVSSQLTAITADWKNDMAH</sequence>
<keyword evidence="3" id="KW-1185">Reference proteome</keyword>
<evidence type="ECO:0000313" key="3">
    <source>
        <dbReference type="Proteomes" id="UP000322245"/>
    </source>
</evidence>
<feature type="non-terminal residue" evidence="2">
    <location>
        <position position="67"/>
    </location>
</feature>
<dbReference type="EMBL" id="NIDF01000244">
    <property type="protein sequence ID" value="TYJ51423.1"/>
    <property type="molecule type" value="Genomic_DNA"/>
</dbReference>
<comment type="caution">
    <text evidence="2">The sequence shown here is derived from an EMBL/GenBank/DDBJ whole genome shotgun (WGS) entry which is preliminary data.</text>
</comment>
<proteinExistence type="predicted"/>
<evidence type="ECO:0000313" key="2">
    <source>
        <dbReference type="EMBL" id="TYJ51423.1"/>
    </source>
</evidence>
<feature type="region of interest" description="Disordered" evidence="1">
    <location>
        <begin position="1"/>
        <end position="24"/>
    </location>
</feature>
<accession>A0A5D3AMZ3</accession>
<protein>
    <submittedName>
        <fullName evidence="2">Uncharacterized protein</fullName>
    </submittedName>
</protein>